<gene>
    <name evidence="1" type="ORF">LCGC14_0930820</name>
</gene>
<proteinExistence type="predicted"/>
<dbReference type="AlphaFoldDB" id="A0A0F9RUK2"/>
<comment type="caution">
    <text evidence="1">The sequence shown here is derived from an EMBL/GenBank/DDBJ whole genome shotgun (WGS) entry which is preliminary data.</text>
</comment>
<protein>
    <submittedName>
        <fullName evidence="1">Uncharacterized protein</fullName>
    </submittedName>
</protein>
<dbReference type="EMBL" id="LAZR01003197">
    <property type="protein sequence ID" value="KKN20903.1"/>
    <property type="molecule type" value="Genomic_DNA"/>
</dbReference>
<accession>A0A0F9RUK2</accession>
<reference evidence="1" key="1">
    <citation type="journal article" date="2015" name="Nature">
        <title>Complex archaea that bridge the gap between prokaryotes and eukaryotes.</title>
        <authorList>
            <person name="Spang A."/>
            <person name="Saw J.H."/>
            <person name="Jorgensen S.L."/>
            <person name="Zaremba-Niedzwiedzka K."/>
            <person name="Martijn J."/>
            <person name="Lind A.E."/>
            <person name="van Eijk R."/>
            <person name="Schleper C."/>
            <person name="Guy L."/>
            <person name="Ettema T.J."/>
        </authorList>
    </citation>
    <scope>NUCLEOTIDE SEQUENCE</scope>
</reference>
<sequence>MSTITLKIESVLVEKVVEIAKRRKPYKTYKTSAKAIREALEFFIEENQNNTPNKKLKATEEV</sequence>
<organism evidence="1">
    <name type="scientific">marine sediment metagenome</name>
    <dbReference type="NCBI Taxonomy" id="412755"/>
    <lineage>
        <taxon>unclassified sequences</taxon>
        <taxon>metagenomes</taxon>
        <taxon>ecological metagenomes</taxon>
    </lineage>
</organism>
<name>A0A0F9RUK2_9ZZZZ</name>
<evidence type="ECO:0000313" key="1">
    <source>
        <dbReference type="EMBL" id="KKN20903.1"/>
    </source>
</evidence>